<dbReference type="InterPro" id="IPR035901">
    <property type="entry name" value="GIY-YIG_endonuc_sf"/>
</dbReference>
<feature type="domain" description="C2H2-type" evidence="1">
    <location>
        <begin position="510"/>
        <end position="532"/>
    </location>
</feature>
<protein>
    <recommendedName>
        <fullName evidence="1">C2H2-type domain-containing protein</fullName>
    </recommendedName>
</protein>
<dbReference type="Proteomes" id="UP000008909">
    <property type="component" value="Unassembled WGS sequence"/>
</dbReference>
<reference evidence="2" key="1">
    <citation type="journal article" date="2011" name="Genome Biol.">
        <title>The draft genome of the carcinogenic human liver fluke Clonorchis sinensis.</title>
        <authorList>
            <person name="Wang X."/>
            <person name="Chen W."/>
            <person name="Huang Y."/>
            <person name="Sun J."/>
            <person name="Men J."/>
            <person name="Liu H."/>
            <person name="Luo F."/>
            <person name="Guo L."/>
            <person name="Lv X."/>
            <person name="Deng C."/>
            <person name="Zhou C."/>
            <person name="Fan Y."/>
            <person name="Li X."/>
            <person name="Huang L."/>
            <person name="Hu Y."/>
            <person name="Liang C."/>
            <person name="Hu X."/>
            <person name="Xu J."/>
            <person name="Yu X."/>
        </authorList>
    </citation>
    <scope>NUCLEOTIDE SEQUENCE [LARGE SCALE GENOMIC DNA]</scope>
    <source>
        <strain evidence="2">Henan</strain>
    </source>
</reference>
<dbReference type="PANTHER" id="PTHR21301:SF11">
    <property type="entry name" value="GIY-YIG DOMAIN-CONTAINING PROTEIN"/>
    <property type="match status" value="1"/>
</dbReference>
<keyword evidence="3" id="KW-1185">Reference proteome</keyword>
<evidence type="ECO:0000313" key="3">
    <source>
        <dbReference type="Proteomes" id="UP000008909"/>
    </source>
</evidence>
<organism evidence="2 3">
    <name type="scientific">Clonorchis sinensis</name>
    <name type="common">Chinese liver fluke</name>
    <dbReference type="NCBI Taxonomy" id="79923"/>
    <lineage>
        <taxon>Eukaryota</taxon>
        <taxon>Metazoa</taxon>
        <taxon>Spiralia</taxon>
        <taxon>Lophotrochozoa</taxon>
        <taxon>Platyhelminthes</taxon>
        <taxon>Trematoda</taxon>
        <taxon>Digenea</taxon>
        <taxon>Opisthorchiida</taxon>
        <taxon>Opisthorchiata</taxon>
        <taxon>Opisthorchiidae</taxon>
        <taxon>Clonorchis</taxon>
    </lineage>
</organism>
<evidence type="ECO:0000313" key="2">
    <source>
        <dbReference type="EMBL" id="GAA51242.1"/>
    </source>
</evidence>
<dbReference type="PROSITE" id="PS00028">
    <property type="entry name" value="ZINC_FINGER_C2H2_1"/>
    <property type="match status" value="1"/>
</dbReference>
<dbReference type="InterPro" id="IPR013087">
    <property type="entry name" value="Znf_C2H2_type"/>
</dbReference>
<dbReference type="CDD" id="cd10442">
    <property type="entry name" value="GIY-YIG_PLEs"/>
    <property type="match status" value="1"/>
</dbReference>
<gene>
    <name evidence="2" type="ORF">CLF_105761</name>
</gene>
<dbReference type="Gene3D" id="3.40.1440.10">
    <property type="entry name" value="GIY-YIG endonuclease"/>
    <property type="match status" value="1"/>
</dbReference>
<dbReference type="PANTHER" id="PTHR21301">
    <property type="entry name" value="REVERSE TRANSCRIPTASE"/>
    <property type="match status" value="1"/>
</dbReference>
<reference key="2">
    <citation type="submission" date="2011-10" db="EMBL/GenBank/DDBJ databases">
        <title>The genome and transcriptome sequence of Clonorchis sinensis provide insights into the carcinogenic liver fluke.</title>
        <authorList>
            <person name="Wang X."/>
            <person name="Huang Y."/>
            <person name="Chen W."/>
            <person name="Liu H."/>
            <person name="Guo L."/>
            <person name="Chen Y."/>
            <person name="Luo F."/>
            <person name="Zhou W."/>
            <person name="Sun J."/>
            <person name="Mao Q."/>
            <person name="Liang P."/>
            <person name="Zhou C."/>
            <person name="Tian Y."/>
            <person name="Men J."/>
            <person name="Lv X."/>
            <person name="Huang L."/>
            <person name="Zhou J."/>
            <person name="Hu Y."/>
            <person name="Li R."/>
            <person name="Zhang F."/>
            <person name="Lei H."/>
            <person name="Li X."/>
            <person name="Hu X."/>
            <person name="Liang C."/>
            <person name="Xu J."/>
            <person name="Wu Z."/>
            <person name="Yu X."/>
        </authorList>
    </citation>
    <scope>NUCLEOTIDE SEQUENCE</scope>
    <source>
        <strain>Henan</strain>
    </source>
</reference>
<evidence type="ECO:0000259" key="1">
    <source>
        <dbReference type="PROSITE" id="PS00028"/>
    </source>
</evidence>
<proteinExistence type="predicted"/>
<dbReference type="AlphaFoldDB" id="G7YE59"/>
<sequence>MPSGVGFADRQCTLYHHAACCRQSLHKTVFRVIYDGLRKYRYDTQLIYGPQRFFECRSIDRCKQAEEFNQSTIRRTLRVQVYSGYCNTENRLKLISSRLDQPVNLPNWTDKPFIAKTKKFLGAKVNNNLSNPTKMIPNQPQWFESSGSHKVVNFREQVVSNYCVEEIVPMRKNHKREVLNGVHREHTNRLTAEGLAVPDVRRTYQHRLLESIRAVTPSNVNSCRNKIASSLHSAGRRINRFQVKVSVRAGREVSWTRKATEIEEPQKLGMPFGQSTEPPTALSVRLEQYFPGLPTISIKTRLRVFNWQAQLNESSSSGSDKTIGQTAVYSSEAEDYVVWFNPTSSCNGIRKTSPSPGIHPLRGVESTYFDVFHQAWPNRERRTTVIDSVYASIVSSMFSRVRALCTEEIDRTASQIETANRLQEIGYPVSLIRRQLRRISAPVSRPSKEWVGTAVIPYKAGTSEVIRRVLNSANIRVAFQKGKTLCSVLVRSKEPLPVERTRDCVYKINCNNCTKVYIGQTARELHTRIGEHKRRINKPPKNAIEYQMLVKDSAMVVHALDTGHTIDLDNVEVLRQGLRFTPQRLIAEAVENIKHHSVNRIEGVELASIWKAVFDKRS</sequence>
<accession>G7YE59</accession>
<dbReference type="EMBL" id="DF143129">
    <property type="protein sequence ID" value="GAA51242.1"/>
    <property type="molecule type" value="Genomic_DNA"/>
</dbReference>
<name>G7YE59_CLOSI</name>